<proteinExistence type="predicted"/>
<evidence type="ECO:0000313" key="3">
    <source>
        <dbReference type="Proteomes" id="UP001150217"/>
    </source>
</evidence>
<feature type="region of interest" description="Disordered" evidence="1">
    <location>
        <begin position="1"/>
        <end position="73"/>
    </location>
</feature>
<keyword evidence="3" id="KW-1185">Reference proteome</keyword>
<feature type="region of interest" description="Disordered" evidence="1">
    <location>
        <begin position="414"/>
        <end position="439"/>
    </location>
</feature>
<feature type="compositionally biased region" description="Polar residues" evidence="1">
    <location>
        <begin position="121"/>
        <end position="131"/>
    </location>
</feature>
<evidence type="ECO:0008006" key="4">
    <source>
        <dbReference type="Google" id="ProtNLM"/>
    </source>
</evidence>
<evidence type="ECO:0000256" key="1">
    <source>
        <dbReference type="SAM" id="MobiDB-lite"/>
    </source>
</evidence>
<feature type="compositionally biased region" description="Polar residues" evidence="1">
    <location>
        <begin position="1"/>
        <end position="13"/>
    </location>
</feature>
<dbReference type="Proteomes" id="UP001150217">
    <property type="component" value="Unassembled WGS sequence"/>
</dbReference>
<accession>A0ABQ8VQW7</accession>
<sequence>MSNQMSPLSSSGNSQTPYPAASAPAPLSLTSQHLISSLPTSSQASNIDAQPLSGLNPGDNRTSSEILPLPPPAPCRPYASMQLSNVTDGYGRIAGSQGHPRVTTAPGFSGLTTIQRTNNMRLEHANQSLPQGSRKGKRRGKAVRPPGLSRRDQGPSIEDCISIATGGVEVVSIDVLVYLPMPPMSDINFYRLPRQSIFYEINKDAYHMVLEALGLFHQYPNLPTSTTVFDLLSDITTKLRQRYDLPSVSSSLPLAPQELLPLHLMGFSNHGRANGSFNTAKLRTMPYETTTTIRHLLNGNGVYVVPKLVITKNNHFQLHTIIRNYPLEANISLAQVYLGSDNTVRPHRCLSKRVYNMFRNDCDAKLDTHALEAGAMEESCEEDNDDSDEEDAAVVAQSLMRPASEELDDHLLHSPLIGPNALPREPSSPPPAPIQNSSITDQLLPKKLWAERWIQPPPLGFIPIFFDDERVHAIFKTVSEIQREGIVSPGFQVKGTNEQELAAELIVLMRTSIQSGDWTRILSPDRHFMRVDDQDNYVSSGPGLEQSTMTEVFHQFFEEREDEFCTTLYEDYTTLQCMDLQILPSKHEELVLFGAVTALALVYGHYPGHLNPLLLIYLLNNCDLSCLHRDLVSSYLPSVSEMLDRWLNLGPTDSIGEFASHFASYHNIQVGVLNGRSEAGHQKLASEMLHNVVIGPVGVENAYFAAFIKGFLLPGATGFNLADIVRSFFGGPEEFVRTAEASTIRDFKSLDIRIVCSLGNQSLDELAEALSVAGAHFAGKTFEDIIKDFLISIGAPCPQLLAVTKDRFSPEVKASLSGLQSPTFRMRLMCWAVTGAPRVLRDGEPMQIILVDDNDTSYLPHGLSDSLRAAYLQSGSCSFRTCSRSMRIPASYLIQLLKDTYNPDAEIKNAQVAIHHWLLIQMLDSAGTYNMA</sequence>
<gene>
    <name evidence="2" type="ORF">C8R41DRAFT_817625</name>
</gene>
<protein>
    <recommendedName>
        <fullName evidence="4">HECT domain-containing protein</fullName>
    </recommendedName>
</protein>
<comment type="caution">
    <text evidence="2">The sequence shown here is derived from an EMBL/GenBank/DDBJ whole genome shotgun (WGS) entry which is preliminary data.</text>
</comment>
<reference evidence="2" key="1">
    <citation type="submission" date="2022-08" db="EMBL/GenBank/DDBJ databases">
        <title>A Global Phylogenomic Analysis of the Shiitake Genus Lentinula.</title>
        <authorList>
            <consortium name="DOE Joint Genome Institute"/>
            <person name="Sierra-Patev S."/>
            <person name="Min B."/>
            <person name="Naranjo-Ortiz M."/>
            <person name="Looney B."/>
            <person name="Konkel Z."/>
            <person name="Slot J.C."/>
            <person name="Sakamoto Y."/>
            <person name="Steenwyk J.L."/>
            <person name="Rokas A."/>
            <person name="Carro J."/>
            <person name="Camarero S."/>
            <person name="Ferreira P."/>
            <person name="Molpeceres G."/>
            <person name="Ruiz-Duenas F.J."/>
            <person name="Serrano A."/>
            <person name="Henrissat B."/>
            <person name="Drula E."/>
            <person name="Hughes K.W."/>
            <person name="Mata J.L."/>
            <person name="Ishikawa N.K."/>
            <person name="Vargas-Isla R."/>
            <person name="Ushijima S."/>
            <person name="Smith C.A."/>
            <person name="Ahrendt S."/>
            <person name="Andreopoulos W."/>
            <person name="He G."/>
            <person name="Labutti K."/>
            <person name="Lipzen A."/>
            <person name="Ng V."/>
            <person name="Riley R."/>
            <person name="Sandor L."/>
            <person name="Barry K."/>
            <person name="Martinez A.T."/>
            <person name="Xiao Y."/>
            <person name="Gibbons J.G."/>
            <person name="Terashima K."/>
            <person name="Grigoriev I.V."/>
            <person name="Hibbett D.S."/>
        </authorList>
    </citation>
    <scope>NUCLEOTIDE SEQUENCE</scope>
    <source>
        <strain evidence="2">RHP3577 ss4</strain>
    </source>
</reference>
<name>A0ABQ8VQW7_9AGAR</name>
<feature type="compositionally biased region" description="Low complexity" evidence="1">
    <location>
        <begin position="14"/>
        <end position="32"/>
    </location>
</feature>
<feature type="region of interest" description="Disordered" evidence="1">
    <location>
        <begin position="121"/>
        <end position="155"/>
    </location>
</feature>
<dbReference type="EMBL" id="JANVFT010000014">
    <property type="protein sequence ID" value="KAJ4498767.1"/>
    <property type="molecule type" value="Genomic_DNA"/>
</dbReference>
<organism evidence="2 3">
    <name type="scientific">Lentinula lateritia</name>
    <dbReference type="NCBI Taxonomy" id="40482"/>
    <lineage>
        <taxon>Eukaryota</taxon>
        <taxon>Fungi</taxon>
        <taxon>Dikarya</taxon>
        <taxon>Basidiomycota</taxon>
        <taxon>Agaricomycotina</taxon>
        <taxon>Agaricomycetes</taxon>
        <taxon>Agaricomycetidae</taxon>
        <taxon>Agaricales</taxon>
        <taxon>Marasmiineae</taxon>
        <taxon>Omphalotaceae</taxon>
        <taxon>Lentinula</taxon>
    </lineage>
</organism>
<feature type="compositionally biased region" description="Polar residues" evidence="1">
    <location>
        <begin position="33"/>
        <end position="48"/>
    </location>
</feature>
<evidence type="ECO:0000313" key="2">
    <source>
        <dbReference type="EMBL" id="KAJ4498767.1"/>
    </source>
</evidence>